<evidence type="ECO:0000313" key="1">
    <source>
        <dbReference type="EMBL" id="AAV91035.1"/>
    </source>
</evidence>
<dbReference type="EMBL" id="AY666015">
    <property type="protein sequence ID" value="AAV91035.1"/>
    <property type="molecule type" value="Genomic_DNA"/>
</dbReference>
<reference evidence="1 2" key="1">
    <citation type="journal article" date="2005" name="J. Virol.">
        <title>Complete genome sequence of the grouper iridovirus and comparison of genomic organization with those of other iridoviruses.</title>
        <authorList>
            <person name="Tsai C.T."/>
            <person name="Ting J.W."/>
            <person name="Wu M.H."/>
            <person name="Wu M.F."/>
            <person name="Guo I.C."/>
            <person name="Chang C.Y."/>
        </authorList>
    </citation>
    <scope>NUCLEOTIDE SEQUENCE [LARGE SCALE GENOMIC DNA]</scope>
</reference>
<accession>Q5GAK8</accession>
<gene>
    <name evidence="1" type="ORF">GIV08</name>
</gene>
<proteinExistence type="predicted"/>
<sequence length="151" mass="17270">MHEISVQDWLCVQHPIRCVHVTVVDTSCTVVTVNDCKHLAVLKENSARPLLSDVFEDCPVTVGDETALDAVLTHENFKSGKPNCWQTAIKSVYDECLEDLKSQTVFVDVVRDHIRTYHKRRPPTKPVVPYVDTPDIATWSKTDWYNMDICR</sequence>
<name>Q5GAK8_9VIRU</name>
<dbReference type="Proteomes" id="UP000102282">
    <property type="component" value="Genome"/>
</dbReference>
<organism evidence="1 2">
    <name type="scientific">Grouper iridovirus</name>
    <dbReference type="NCBI Taxonomy" id="127569"/>
    <lineage>
        <taxon>Viruses</taxon>
        <taxon>Varidnaviria</taxon>
        <taxon>Bamfordvirae</taxon>
        <taxon>Nucleocytoviricota</taxon>
        <taxon>Megaviricetes</taxon>
        <taxon>Pimascovirales</taxon>
        <taxon>Pimascovirales incertae sedis</taxon>
        <taxon>Iridoviridae</taxon>
        <taxon>Alphairidovirinae</taxon>
        <taxon>Ranavirus</taxon>
        <taxon>Ranavirus epinephelus1</taxon>
        <taxon>Singapore grouper iridovirus</taxon>
    </lineage>
</organism>
<evidence type="ECO:0000313" key="2">
    <source>
        <dbReference type="Proteomes" id="UP000102282"/>
    </source>
</evidence>
<protein>
    <submittedName>
        <fullName evidence="1">Uncharacterized protein</fullName>
    </submittedName>
</protein>